<gene>
    <name evidence="2" type="ORF">GN244_ATG19425</name>
</gene>
<keyword evidence="1" id="KW-0472">Membrane</keyword>
<comment type="caution">
    <text evidence="2">The sequence shown here is derived from an EMBL/GenBank/DDBJ whole genome shotgun (WGS) entry which is preliminary data.</text>
</comment>
<accession>A0A833SGP3</accession>
<proteinExistence type="predicted"/>
<dbReference type="Proteomes" id="UP000602510">
    <property type="component" value="Unassembled WGS sequence"/>
</dbReference>
<reference evidence="2" key="1">
    <citation type="submission" date="2020-04" db="EMBL/GenBank/DDBJ databases">
        <title>Hybrid Assembly of Korean Phytophthora infestans isolates.</title>
        <authorList>
            <person name="Prokchorchik M."/>
            <person name="Lee Y."/>
            <person name="Seo J."/>
            <person name="Cho J.-H."/>
            <person name="Park Y.-E."/>
            <person name="Jang D.-C."/>
            <person name="Im J.-S."/>
            <person name="Choi J.-G."/>
            <person name="Park H.-J."/>
            <person name="Lee G.-B."/>
            <person name="Lee Y.-G."/>
            <person name="Hong S.-Y."/>
            <person name="Cho K."/>
            <person name="Sohn K.H."/>
        </authorList>
    </citation>
    <scope>NUCLEOTIDE SEQUENCE</scope>
    <source>
        <strain evidence="2">KR_1_A1</strain>
    </source>
</reference>
<name>A0A833SGP3_PHYIN</name>
<dbReference type="AlphaFoldDB" id="A0A833SGP3"/>
<organism evidence="2 3">
    <name type="scientific">Phytophthora infestans</name>
    <name type="common">Potato late blight agent</name>
    <name type="synonym">Botrytis infestans</name>
    <dbReference type="NCBI Taxonomy" id="4787"/>
    <lineage>
        <taxon>Eukaryota</taxon>
        <taxon>Sar</taxon>
        <taxon>Stramenopiles</taxon>
        <taxon>Oomycota</taxon>
        <taxon>Peronosporomycetes</taxon>
        <taxon>Peronosporales</taxon>
        <taxon>Peronosporaceae</taxon>
        <taxon>Phytophthora</taxon>
    </lineage>
</organism>
<evidence type="ECO:0000256" key="1">
    <source>
        <dbReference type="SAM" id="Phobius"/>
    </source>
</evidence>
<evidence type="ECO:0000313" key="3">
    <source>
        <dbReference type="Proteomes" id="UP000602510"/>
    </source>
</evidence>
<evidence type="ECO:0008006" key="4">
    <source>
        <dbReference type="Google" id="ProtNLM"/>
    </source>
</evidence>
<dbReference type="EMBL" id="WSZM01000942">
    <property type="protein sequence ID" value="KAF4028873.1"/>
    <property type="molecule type" value="Genomic_DNA"/>
</dbReference>
<keyword evidence="1" id="KW-0812">Transmembrane</keyword>
<protein>
    <recommendedName>
        <fullName evidence="4">Transmembrane protein</fullName>
    </recommendedName>
</protein>
<evidence type="ECO:0000313" key="2">
    <source>
        <dbReference type="EMBL" id="KAF4028873.1"/>
    </source>
</evidence>
<feature type="transmembrane region" description="Helical" evidence="1">
    <location>
        <begin position="70"/>
        <end position="93"/>
    </location>
</feature>
<sequence length="176" mass="19106">MQGRPIDTRWDVITASISGVEIDITNPNLQDVITAFIEKTQDGGPSDEGLSWTIANINVSDLRLPRYARAITLLFTALLFAVPIAASSILGNYSGTGSLVYVTFGVAMRAVENLAHVSLPPRRTEPVRRMGLIRVSAPGVVLLHTKTENNASSHNIEDMIHPRMDPEAESTLLCAL</sequence>
<keyword evidence="3" id="KW-1185">Reference proteome</keyword>
<keyword evidence="1" id="KW-1133">Transmembrane helix</keyword>